<name>A0A364JX08_9HYPH</name>
<proteinExistence type="predicted"/>
<organism evidence="1 2">
    <name type="scientific">Falsochrobactrum ovis</name>
    <dbReference type="NCBI Taxonomy" id="1293442"/>
    <lineage>
        <taxon>Bacteria</taxon>
        <taxon>Pseudomonadati</taxon>
        <taxon>Pseudomonadota</taxon>
        <taxon>Alphaproteobacteria</taxon>
        <taxon>Hyphomicrobiales</taxon>
        <taxon>Brucellaceae</taxon>
        <taxon>Falsochrobactrum</taxon>
    </lineage>
</organism>
<accession>A0A364JX08</accession>
<dbReference type="Proteomes" id="UP000249453">
    <property type="component" value="Unassembled WGS sequence"/>
</dbReference>
<reference evidence="1 2" key="1">
    <citation type="submission" date="2018-06" db="EMBL/GenBank/DDBJ databases">
        <title>Genomic Encyclopedia of Type Strains, Phase IV (KMG-IV): sequencing the most valuable type-strain genomes for metagenomic binning, comparative biology and taxonomic classification.</title>
        <authorList>
            <person name="Goeker M."/>
        </authorList>
    </citation>
    <scope>NUCLEOTIDE SEQUENCE [LARGE SCALE GENOMIC DNA]</scope>
    <source>
        <strain evidence="1 2">DSM 26720</strain>
    </source>
</reference>
<dbReference type="AlphaFoldDB" id="A0A364JX08"/>
<keyword evidence="2" id="KW-1185">Reference proteome</keyword>
<gene>
    <name evidence="1" type="ORF">C7374_103319</name>
</gene>
<evidence type="ECO:0000313" key="1">
    <source>
        <dbReference type="EMBL" id="RAK31178.1"/>
    </source>
</evidence>
<protein>
    <submittedName>
        <fullName evidence="1">Uncharacterized protein</fullName>
    </submittedName>
</protein>
<dbReference type="EMBL" id="QLMK01000003">
    <property type="protein sequence ID" value="RAK31178.1"/>
    <property type="molecule type" value="Genomic_DNA"/>
</dbReference>
<comment type="caution">
    <text evidence="1">The sequence shown here is derived from an EMBL/GenBank/DDBJ whole genome shotgun (WGS) entry which is preliminary data.</text>
</comment>
<sequence length="33" mass="3520">MTDFFTAADNFTAIGMPVSALQNATRSRAVADE</sequence>
<evidence type="ECO:0000313" key="2">
    <source>
        <dbReference type="Proteomes" id="UP000249453"/>
    </source>
</evidence>